<gene>
    <name evidence="1" type="ORF">DR864_00260</name>
    <name evidence="2" type="ORF">DR864_28125</name>
</gene>
<reference evidence="2 3" key="1">
    <citation type="submission" date="2018-07" db="EMBL/GenBank/DDBJ databases">
        <title>Genome sequencing of Runella.</title>
        <authorList>
            <person name="Baek M.-G."/>
            <person name="Yi H."/>
        </authorList>
    </citation>
    <scope>NUCLEOTIDE SEQUENCE [LARGE SCALE GENOMIC DNA]</scope>
    <source>
        <strain evidence="2 3">HYN0085</strain>
    </source>
</reference>
<dbReference type="EMBL" id="CP030850">
    <property type="protein sequence ID" value="AXE21332.1"/>
    <property type="molecule type" value="Genomic_DNA"/>
</dbReference>
<organism evidence="2 3">
    <name type="scientific">Runella rosea</name>
    <dbReference type="NCBI Taxonomy" id="2259595"/>
    <lineage>
        <taxon>Bacteria</taxon>
        <taxon>Pseudomonadati</taxon>
        <taxon>Bacteroidota</taxon>
        <taxon>Cytophagia</taxon>
        <taxon>Cytophagales</taxon>
        <taxon>Spirosomataceae</taxon>
        <taxon>Runella</taxon>
    </lineage>
</organism>
<evidence type="ECO:0000313" key="3">
    <source>
        <dbReference type="Proteomes" id="UP000251993"/>
    </source>
</evidence>
<evidence type="ECO:0000313" key="2">
    <source>
        <dbReference type="EMBL" id="AXE21332.1"/>
    </source>
</evidence>
<dbReference type="Proteomes" id="UP000251993">
    <property type="component" value="Chromosome"/>
</dbReference>
<proteinExistence type="predicted"/>
<protein>
    <submittedName>
        <fullName evidence="2">Uncharacterized protein</fullName>
    </submittedName>
</protein>
<accession>A0A344TRR1</accession>
<name>A0A344TRR1_9BACT</name>
<dbReference type="KEGG" id="run:DR864_28125"/>
<dbReference type="EMBL" id="CP030850">
    <property type="protein sequence ID" value="AXE16265.1"/>
    <property type="molecule type" value="Genomic_DNA"/>
</dbReference>
<dbReference type="AlphaFoldDB" id="A0A344TRR1"/>
<evidence type="ECO:0000313" key="1">
    <source>
        <dbReference type="EMBL" id="AXE16265.1"/>
    </source>
</evidence>
<dbReference type="KEGG" id="run:DR864_00260"/>
<keyword evidence="3" id="KW-1185">Reference proteome</keyword>
<sequence length="260" mass="27235">MAQVVNAPKIPNVTIQRLRSDVVSFSVRFQQDGVNMNISSQTFKCDFLEGGASVVRVSLSEGAGIVETDSATLTVSLTAEQVALLARESYRYRLYAVSGANQTTKLQGVFSLLTAIVGGATSIVPPTIVINYTSAGSSNVSGYVGPSLTAGNALTISGGGGSYTIGVNYTPLDARYAALSHTQAIGTVTGLESALNVKVNYVEVATVADIIPLLPVSTVTIFNVLVDTVRGGGGPMRYEIWPSGVYYWFAAIPVTNLLTP</sequence>